<dbReference type="Proteomes" id="UP000265566">
    <property type="component" value="Chromosome 6"/>
</dbReference>
<evidence type="ECO:0000313" key="2">
    <source>
        <dbReference type="EMBL" id="RHN52205.1"/>
    </source>
</evidence>
<dbReference type="AlphaFoldDB" id="A0A396HLL7"/>
<dbReference type="Gramene" id="rna36850">
    <property type="protein sequence ID" value="RHN52205.1"/>
    <property type="gene ID" value="gene36850"/>
</dbReference>
<gene>
    <name evidence="2" type="ORF">MtrunA17_Chr6g0477931</name>
</gene>
<dbReference type="EMBL" id="PSQE01000006">
    <property type="protein sequence ID" value="RHN52205.1"/>
    <property type="molecule type" value="Genomic_DNA"/>
</dbReference>
<accession>A0A396HLL7</accession>
<organism evidence="2">
    <name type="scientific">Medicago truncatula</name>
    <name type="common">Barrel medic</name>
    <name type="synonym">Medicago tribuloides</name>
    <dbReference type="NCBI Taxonomy" id="3880"/>
    <lineage>
        <taxon>Eukaryota</taxon>
        <taxon>Viridiplantae</taxon>
        <taxon>Streptophyta</taxon>
        <taxon>Embryophyta</taxon>
        <taxon>Tracheophyta</taxon>
        <taxon>Spermatophyta</taxon>
        <taxon>Magnoliopsida</taxon>
        <taxon>eudicotyledons</taxon>
        <taxon>Gunneridae</taxon>
        <taxon>Pentapetalae</taxon>
        <taxon>rosids</taxon>
        <taxon>fabids</taxon>
        <taxon>Fabales</taxon>
        <taxon>Fabaceae</taxon>
        <taxon>Papilionoideae</taxon>
        <taxon>50 kb inversion clade</taxon>
        <taxon>NPAAA clade</taxon>
        <taxon>Hologalegina</taxon>
        <taxon>IRL clade</taxon>
        <taxon>Trifolieae</taxon>
        <taxon>Medicago</taxon>
    </lineage>
</organism>
<evidence type="ECO:0008006" key="3">
    <source>
        <dbReference type="Google" id="ProtNLM"/>
    </source>
</evidence>
<name>A0A396HLL7_MEDTR</name>
<keyword evidence="1" id="KW-0732">Signal</keyword>
<protein>
    <recommendedName>
        <fullName evidence="3">Transmembrane protein</fullName>
    </recommendedName>
</protein>
<comment type="caution">
    <text evidence="2">The sequence shown here is derived from an EMBL/GenBank/DDBJ whole genome shotgun (WGS) entry which is preliminary data.</text>
</comment>
<reference evidence="2" key="1">
    <citation type="journal article" date="2018" name="Nat. Plants">
        <title>Whole-genome landscape of Medicago truncatula symbiotic genes.</title>
        <authorList>
            <person name="Pecrix Y."/>
            <person name="Gamas P."/>
            <person name="Carrere S."/>
        </authorList>
    </citation>
    <scope>NUCLEOTIDE SEQUENCE</scope>
    <source>
        <tissue evidence="2">Leaves</tissue>
    </source>
</reference>
<evidence type="ECO:0000256" key="1">
    <source>
        <dbReference type="SAM" id="SignalP"/>
    </source>
</evidence>
<sequence length="47" mass="5202">MPVWSFFILLLEAVSAVFSIAQETTVAVLPSFLHCIPLPPFIRLVTS</sequence>
<feature type="signal peptide" evidence="1">
    <location>
        <begin position="1"/>
        <end position="16"/>
    </location>
</feature>
<proteinExistence type="predicted"/>
<feature type="chain" id="PRO_5017237564" description="Transmembrane protein" evidence="1">
    <location>
        <begin position="17"/>
        <end position="47"/>
    </location>
</feature>